<keyword evidence="2" id="KW-1133">Transmembrane helix</keyword>
<accession>A0ABP9RWK4</accession>
<keyword evidence="5" id="KW-1185">Reference proteome</keyword>
<evidence type="ECO:0000256" key="2">
    <source>
        <dbReference type="SAM" id="Phobius"/>
    </source>
</evidence>
<sequence length="276" mass="27919">MSLRLGSAAVVALALAGGAGTLMPDLALADELSVDFTGGCKVLSLGATSQPDTASLDLTAGSALWVVNRLGVQATLMLDGQGTDSIGPDQSSRLTLATQGTETVQLVPVCPLPLTDIGPLTIRVSPDSPGGTPSAAPSATAPPPQPSPPATTAPPSSSRPQPAPHPRPTQATGTAPARAPAPHSSSRTNRHNNGRTPTPTVGTSEPESVAEFPPEVPTGPVPQAGPPLIWPVTPLTDDRGFRYSLALIACVFIIGTGTAAIRLLISSHHVGTHRSP</sequence>
<reference evidence="5" key="1">
    <citation type="journal article" date="2019" name="Int. J. Syst. Evol. Microbiol.">
        <title>The Global Catalogue of Microorganisms (GCM) 10K type strain sequencing project: providing services to taxonomists for standard genome sequencing and annotation.</title>
        <authorList>
            <consortium name="The Broad Institute Genomics Platform"/>
            <consortium name="The Broad Institute Genome Sequencing Center for Infectious Disease"/>
            <person name="Wu L."/>
            <person name="Ma J."/>
        </authorList>
    </citation>
    <scope>NUCLEOTIDE SEQUENCE [LARGE SCALE GENOMIC DNA]</scope>
    <source>
        <strain evidence="5">JCM 18304</strain>
    </source>
</reference>
<feature type="chain" id="PRO_5046144383" evidence="3">
    <location>
        <begin position="30"/>
        <end position="276"/>
    </location>
</feature>
<comment type="caution">
    <text evidence="4">The sequence shown here is derived from an EMBL/GenBank/DDBJ whole genome shotgun (WGS) entry which is preliminary data.</text>
</comment>
<feature type="compositionally biased region" description="Pro residues" evidence="1">
    <location>
        <begin position="140"/>
        <end position="152"/>
    </location>
</feature>
<evidence type="ECO:0000313" key="5">
    <source>
        <dbReference type="Proteomes" id="UP001501570"/>
    </source>
</evidence>
<dbReference type="RefSeq" id="WP_345630888.1">
    <property type="nucleotide sequence ID" value="NZ_BAABJQ010000009.1"/>
</dbReference>
<evidence type="ECO:0000313" key="4">
    <source>
        <dbReference type="EMBL" id="GAA5187346.1"/>
    </source>
</evidence>
<name>A0ABP9RWK4_9ACTN</name>
<evidence type="ECO:0000256" key="3">
    <source>
        <dbReference type="SAM" id="SignalP"/>
    </source>
</evidence>
<feature type="region of interest" description="Disordered" evidence="1">
    <location>
        <begin position="120"/>
        <end position="225"/>
    </location>
</feature>
<proteinExistence type="predicted"/>
<feature type="signal peptide" evidence="3">
    <location>
        <begin position="1"/>
        <end position="29"/>
    </location>
</feature>
<gene>
    <name evidence="4" type="ORF">GCM10023322_35490</name>
</gene>
<feature type="transmembrane region" description="Helical" evidence="2">
    <location>
        <begin position="243"/>
        <end position="265"/>
    </location>
</feature>
<feature type="compositionally biased region" description="Pro residues" evidence="1">
    <location>
        <begin position="214"/>
        <end position="225"/>
    </location>
</feature>
<keyword evidence="3" id="KW-0732">Signal</keyword>
<keyword evidence="2" id="KW-0472">Membrane</keyword>
<dbReference type="EMBL" id="BAABJQ010000009">
    <property type="protein sequence ID" value="GAA5187346.1"/>
    <property type="molecule type" value="Genomic_DNA"/>
</dbReference>
<protein>
    <submittedName>
        <fullName evidence="4">Uncharacterized protein</fullName>
    </submittedName>
</protein>
<evidence type="ECO:0000256" key="1">
    <source>
        <dbReference type="SAM" id="MobiDB-lite"/>
    </source>
</evidence>
<organism evidence="4 5">
    <name type="scientific">Rugosimonospora acidiphila</name>
    <dbReference type="NCBI Taxonomy" id="556531"/>
    <lineage>
        <taxon>Bacteria</taxon>
        <taxon>Bacillati</taxon>
        <taxon>Actinomycetota</taxon>
        <taxon>Actinomycetes</taxon>
        <taxon>Micromonosporales</taxon>
        <taxon>Micromonosporaceae</taxon>
        <taxon>Rugosimonospora</taxon>
    </lineage>
</organism>
<keyword evidence="2" id="KW-0812">Transmembrane</keyword>
<feature type="compositionally biased region" description="Low complexity" evidence="1">
    <location>
        <begin position="125"/>
        <end position="139"/>
    </location>
</feature>
<feature type="compositionally biased region" description="Polar residues" evidence="1">
    <location>
        <begin position="194"/>
        <end position="206"/>
    </location>
</feature>
<feature type="compositionally biased region" description="Low complexity" evidence="1">
    <location>
        <begin position="168"/>
        <end position="187"/>
    </location>
</feature>
<dbReference type="Proteomes" id="UP001501570">
    <property type="component" value="Unassembled WGS sequence"/>
</dbReference>